<dbReference type="InterPro" id="IPR036831">
    <property type="entry name" value="HdeA_sf"/>
</dbReference>
<evidence type="ECO:0000256" key="1">
    <source>
        <dbReference type="ARBA" id="ARBA00022729"/>
    </source>
</evidence>
<dbReference type="EMBL" id="FNQO01000001">
    <property type="protein sequence ID" value="SDZ76145.1"/>
    <property type="molecule type" value="Genomic_DNA"/>
</dbReference>
<dbReference type="InterPro" id="IPR010486">
    <property type="entry name" value="HNS-dep_expression_A/B"/>
</dbReference>
<dbReference type="InterPro" id="IPR038303">
    <property type="entry name" value="HdeA/HdeB_sf"/>
</dbReference>
<reference evidence="6" key="1">
    <citation type="submission" date="2016-10" db="EMBL/GenBank/DDBJ databases">
        <authorList>
            <person name="Varghese N."/>
            <person name="Submissions S."/>
        </authorList>
    </citation>
    <scope>NUCLEOTIDE SEQUENCE [LARGE SCALE GENOMIC DNA]</scope>
    <source>
        <strain evidence="6">CGMCC 1.10657</strain>
    </source>
</reference>
<feature type="signal peptide" evidence="4">
    <location>
        <begin position="1"/>
        <end position="21"/>
    </location>
</feature>
<sequence>MKSMRFILPFIILGVASSAVVADQHKKKPAKDWTCADFIAIDDQYKPKVVYWATAYSKHGKPEAAVLDIEGTEKVTPMIVTACTNAPNDSFWKKFKEEWHKVDKDTKDEMKKMKDKM</sequence>
<evidence type="ECO:0000256" key="2">
    <source>
        <dbReference type="ARBA" id="ARBA00022764"/>
    </source>
</evidence>
<feature type="chain" id="PRO_5011690864" evidence="4">
    <location>
        <begin position="22"/>
        <end position="117"/>
    </location>
</feature>
<dbReference type="Proteomes" id="UP000198658">
    <property type="component" value="Unassembled WGS sequence"/>
</dbReference>
<keyword evidence="1 4" id="KW-0732">Signal</keyword>
<name>A0A1H3VMX9_9GAMM</name>
<evidence type="ECO:0000256" key="3">
    <source>
        <dbReference type="ARBA" id="ARBA00023186"/>
    </source>
</evidence>
<evidence type="ECO:0000313" key="5">
    <source>
        <dbReference type="EMBL" id="SDZ76145.1"/>
    </source>
</evidence>
<dbReference type="NCBIfam" id="NF007576">
    <property type="entry name" value="PRK10208.1"/>
    <property type="match status" value="1"/>
</dbReference>
<dbReference type="Gene3D" id="1.10.890.10">
    <property type="entry name" value="HNS-dependent expression A"/>
    <property type="match status" value="1"/>
</dbReference>
<keyword evidence="2" id="KW-0574">Periplasm</keyword>
<keyword evidence="6" id="KW-1185">Reference proteome</keyword>
<dbReference type="SUPFAM" id="SSF47752">
    <property type="entry name" value="Protein HNS-dependent expression A, HdeA"/>
    <property type="match status" value="1"/>
</dbReference>
<protein>
    <submittedName>
        <fullName evidence="5">Acid stress chaperone HdeA</fullName>
    </submittedName>
</protein>
<organism evidence="5 6">
    <name type="scientific">Microbulbifer marinus</name>
    <dbReference type="NCBI Taxonomy" id="658218"/>
    <lineage>
        <taxon>Bacteria</taxon>
        <taxon>Pseudomonadati</taxon>
        <taxon>Pseudomonadota</taxon>
        <taxon>Gammaproteobacteria</taxon>
        <taxon>Cellvibrionales</taxon>
        <taxon>Microbulbiferaceae</taxon>
        <taxon>Microbulbifer</taxon>
    </lineage>
</organism>
<dbReference type="AlphaFoldDB" id="A0A1H3VMX9"/>
<gene>
    <name evidence="5" type="ORF">SAMN05216562_0101</name>
</gene>
<dbReference type="Pfam" id="PF06411">
    <property type="entry name" value="HdeA"/>
    <property type="match status" value="1"/>
</dbReference>
<accession>A0A1H3VMX9</accession>
<evidence type="ECO:0000313" key="6">
    <source>
        <dbReference type="Proteomes" id="UP000198658"/>
    </source>
</evidence>
<dbReference type="GO" id="GO:0030288">
    <property type="term" value="C:outer membrane-bounded periplasmic space"/>
    <property type="evidence" value="ECO:0007669"/>
    <property type="project" value="InterPro"/>
</dbReference>
<dbReference type="GO" id="GO:0071468">
    <property type="term" value="P:cellular response to acidic pH"/>
    <property type="evidence" value="ECO:0007669"/>
    <property type="project" value="InterPro"/>
</dbReference>
<evidence type="ECO:0000256" key="4">
    <source>
        <dbReference type="SAM" id="SignalP"/>
    </source>
</evidence>
<dbReference type="STRING" id="658218.SAMN05216562_0101"/>
<proteinExistence type="predicted"/>
<keyword evidence="3" id="KW-0143">Chaperone</keyword>